<name>A0A7I9UW88_9ACTN</name>
<gene>
    <name evidence="1" type="ORF">nbrc107697_14770</name>
</gene>
<dbReference type="EMBL" id="BJOU01000001">
    <property type="protein sequence ID" value="GED97438.1"/>
    <property type="molecule type" value="Genomic_DNA"/>
</dbReference>
<evidence type="ECO:0000313" key="2">
    <source>
        <dbReference type="Proteomes" id="UP000444980"/>
    </source>
</evidence>
<protein>
    <submittedName>
        <fullName evidence="1">Uncharacterized protein</fullName>
    </submittedName>
</protein>
<organism evidence="1 2">
    <name type="scientific">Gordonia crocea</name>
    <dbReference type="NCBI Taxonomy" id="589162"/>
    <lineage>
        <taxon>Bacteria</taxon>
        <taxon>Bacillati</taxon>
        <taxon>Actinomycetota</taxon>
        <taxon>Actinomycetes</taxon>
        <taxon>Mycobacteriales</taxon>
        <taxon>Gordoniaceae</taxon>
        <taxon>Gordonia</taxon>
    </lineage>
</organism>
<reference evidence="2" key="1">
    <citation type="submission" date="2019-06" db="EMBL/GenBank/DDBJ databases">
        <title>Gordonia isolated from sludge of a wastewater treatment plant.</title>
        <authorList>
            <person name="Tamura T."/>
            <person name="Aoyama K."/>
            <person name="Kang Y."/>
            <person name="Saito S."/>
            <person name="Akiyama N."/>
            <person name="Yazawa K."/>
            <person name="Gonoi T."/>
            <person name="Mikami Y."/>
        </authorList>
    </citation>
    <scope>NUCLEOTIDE SEQUENCE [LARGE SCALE GENOMIC DNA]</scope>
    <source>
        <strain evidence="2">NBRC 107697</strain>
    </source>
</reference>
<keyword evidence="2" id="KW-1185">Reference proteome</keyword>
<dbReference type="AlphaFoldDB" id="A0A7I9UW88"/>
<dbReference type="Proteomes" id="UP000444980">
    <property type="component" value="Unassembled WGS sequence"/>
</dbReference>
<comment type="caution">
    <text evidence="1">The sequence shown here is derived from an EMBL/GenBank/DDBJ whole genome shotgun (WGS) entry which is preliminary data.</text>
</comment>
<evidence type="ECO:0000313" key="1">
    <source>
        <dbReference type="EMBL" id="GED97438.1"/>
    </source>
</evidence>
<proteinExistence type="predicted"/>
<sequence>MEIDGVHRVVRVGQVGEVVDDLGRGQSALEDLRARREGQRVQPGQGGLGESDRLDVQQCLLDQQVEVGRFGPGTPFGGAEHPLADRQLVGDRGRRQGRVVDRHVAHREDGEAALGHRRLDEIGRRGGPLGRFRQEEVADAELTGAQVAAGDLGEEGRRQVDGDPAAVADALRGDPPAVGHRAQRLPCHGDHLVACLPVLAGDEPHPATALVIGAVPQQFL</sequence>
<accession>A0A7I9UW88</accession>